<evidence type="ECO:0000256" key="2">
    <source>
        <dbReference type="ARBA" id="ARBA00022692"/>
    </source>
</evidence>
<feature type="transmembrane region" description="Helical" evidence="5">
    <location>
        <begin position="169"/>
        <end position="190"/>
    </location>
</feature>
<feature type="transmembrane region" description="Helical" evidence="5">
    <location>
        <begin position="238"/>
        <end position="260"/>
    </location>
</feature>
<dbReference type="PROSITE" id="PS00217">
    <property type="entry name" value="SUGAR_TRANSPORT_2"/>
    <property type="match status" value="1"/>
</dbReference>
<dbReference type="EMBL" id="LFWU01000124">
    <property type="protein sequence ID" value="KON30452.1"/>
    <property type="molecule type" value="Genomic_DNA"/>
</dbReference>
<dbReference type="Pfam" id="PF07690">
    <property type="entry name" value="MFS_1"/>
    <property type="match status" value="1"/>
</dbReference>
<dbReference type="PROSITE" id="PS50850">
    <property type="entry name" value="MFS"/>
    <property type="match status" value="1"/>
</dbReference>
<evidence type="ECO:0000256" key="3">
    <source>
        <dbReference type="ARBA" id="ARBA00022989"/>
    </source>
</evidence>
<keyword evidence="4 5" id="KW-0472">Membrane</keyword>
<feature type="transmembrane region" description="Helical" evidence="5">
    <location>
        <begin position="53"/>
        <end position="73"/>
    </location>
</feature>
<proteinExistence type="predicted"/>
<gene>
    <name evidence="7" type="ORF">AC477_04955</name>
</gene>
<dbReference type="AlphaFoldDB" id="A0A0M0BPI0"/>
<dbReference type="InterPro" id="IPR020846">
    <property type="entry name" value="MFS_dom"/>
</dbReference>
<feature type="transmembrane region" description="Helical" evidence="5">
    <location>
        <begin position="211"/>
        <end position="232"/>
    </location>
</feature>
<dbReference type="Proteomes" id="UP000037237">
    <property type="component" value="Unassembled WGS sequence"/>
</dbReference>
<feature type="transmembrane region" description="Helical" evidence="5">
    <location>
        <begin position="144"/>
        <end position="163"/>
    </location>
</feature>
<organism evidence="7 8">
    <name type="scientific">miscellaneous Crenarchaeota group-1 archaeon SG8-32-1</name>
    <dbReference type="NCBI Taxonomy" id="1685124"/>
    <lineage>
        <taxon>Archaea</taxon>
        <taxon>Candidatus Bathyarchaeota</taxon>
        <taxon>MCG-1</taxon>
    </lineage>
</organism>
<dbReference type="Gene3D" id="1.20.1720.10">
    <property type="entry name" value="Multidrug resistance protein D"/>
    <property type="match status" value="1"/>
</dbReference>
<protein>
    <recommendedName>
        <fullName evidence="6">Major facilitator superfamily (MFS) profile domain-containing protein</fullName>
    </recommendedName>
</protein>
<evidence type="ECO:0000256" key="5">
    <source>
        <dbReference type="SAM" id="Phobius"/>
    </source>
</evidence>
<accession>A0A0M0BPI0</accession>
<feature type="transmembrane region" description="Helical" evidence="5">
    <location>
        <begin position="85"/>
        <end position="105"/>
    </location>
</feature>
<dbReference type="InterPro" id="IPR011701">
    <property type="entry name" value="MFS"/>
</dbReference>
<evidence type="ECO:0000313" key="8">
    <source>
        <dbReference type="Proteomes" id="UP000037237"/>
    </source>
</evidence>
<evidence type="ECO:0000259" key="6">
    <source>
        <dbReference type="PROSITE" id="PS50850"/>
    </source>
</evidence>
<dbReference type="InterPro" id="IPR005829">
    <property type="entry name" value="Sugar_transporter_CS"/>
</dbReference>
<sequence length="413" mass="46205">MGIMFWLRDYRISRKKFAAATLLTSGTLAWFFLLNSFDQEGLTFFQSLMPNDLFLAYICQILFYSFSVFWAVVGSFFGKKLNRRIFLSVWVLTGVFTTISLPFIGGTAICVLSSIFLGLSLGLGLPSSLSFISENTRADERGRVSGIIIFLSFIMAFCLMIFARIFNLGLVETILLAALLRSSSLLAFFIDGIVEKTEGWQPRYKGSYRTFLFYLFPWVLFNIASGLAWALIPTQDPAFAIAYSNGNTLRYICIAIFGLVSGHIADRYGRKIIISLGLVMLGLGFLLLGFSMSPESVLVYLTISGIAWGSFFVVFIAVPGDLSDYGSRDRFYALGTMLPLAILLSLYSAPPAFLSGYSPALISQFLSLILFLCIIPIMRAEETLKEGLIYDRKVREYLHQLGKIIKKSKEEEN</sequence>
<feature type="transmembrane region" description="Helical" evidence="5">
    <location>
        <begin position="361"/>
        <end position="378"/>
    </location>
</feature>
<evidence type="ECO:0000256" key="4">
    <source>
        <dbReference type="ARBA" id="ARBA00023136"/>
    </source>
</evidence>
<name>A0A0M0BPI0_9ARCH</name>
<feature type="domain" description="Major facilitator superfamily (MFS) profile" evidence="6">
    <location>
        <begin position="176"/>
        <end position="413"/>
    </location>
</feature>
<dbReference type="InterPro" id="IPR036259">
    <property type="entry name" value="MFS_trans_sf"/>
</dbReference>
<feature type="transmembrane region" description="Helical" evidence="5">
    <location>
        <begin position="272"/>
        <end position="291"/>
    </location>
</feature>
<dbReference type="GO" id="GO:0022857">
    <property type="term" value="F:transmembrane transporter activity"/>
    <property type="evidence" value="ECO:0007669"/>
    <property type="project" value="InterPro"/>
</dbReference>
<feature type="transmembrane region" description="Helical" evidence="5">
    <location>
        <begin position="331"/>
        <end position="349"/>
    </location>
</feature>
<evidence type="ECO:0000256" key="1">
    <source>
        <dbReference type="ARBA" id="ARBA00004141"/>
    </source>
</evidence>
<dbReference type="GO" id="GO:0016020">
    <property type="term" value="C:membrane"/>
    <property type="evidence" value="ECO:0007669"/>
    <property type="project" value="UniProtKB-SubCell"/>
</dbReference>
<comment type="caution">
    <text evidence="7">The sequence shown here is derived from an EMBL/GenBank/DDBJ whole genome shotgun (WGS) entry which is preliminary data.</text>
</comment>
<dbReference type="SUPFAM" id="SSF103473">
    <property type="entry name" value="MFS general substrate transporter"/>
    <property type="match status" value="2"/>
</dbReference>
<keyword evidence="3 5" id="KW-1133">Transmembrane helix</keyword>
<reference evidence="7 8" key="1">
    <citation type="submission" date="2015-06" db="EMBL/GenBank/DDBJ databases">
        <title>New insights into the roles of widespread benthic archaea in carbon and nitrogen cycling.</title>
        <authorList>
            <person name="Lazar C.S."/>
            <person name="Baker B.J."/>
            <person name="Seitz K.W."/>
            <person name="Hyde A.S."/>
            <person name="Dick G.J."/>
            <person name="Hinrichs K.-U."/>
            <person name="Teske A.P."/>
        </authorList>
    </citation>
    <scope>NUCLEOTIDE SEQUENCE [LARGE SCALE GENOMIC DNA]</scope>
    <source>
        <strain evidence="7">SG8-32-1</strain>
    </source>
</reference>
<feature type="transmembrane region" description="Helical" evidence="5">
    <location>
        <begin position="297"/>
        <end position="319"/>
    </location>
</feature>
<evidence type="ECO:0000313" key="7">
    <source>
        <dbReference type="EMBL" id="KON30452.1"/>
    </source>
</evidence>
<keyword evidence="2 5" id="KW-0812">Transmembrane</keyword>
<feature type="transmembrane region" description="Helical" evidence="5">
    <location>
        <begin position="111"/>
        <end position="132"/>
    </location>
</feature>
<comment type="subcellular location">
    <subcellularLocation>
        <location evidence="1">Membrane</location>
        <topology evidence="1">Multi-pass membrane protein</topology>
    </subcellularLocation>
</comment>